<accession>A0ABS8A989</accession>
<protein>
    <submittedName>
        <fullName evidence="1">Uncharacterized protein</fullName>
    </submittedName>
</protein>
<evidence type="ECO:0000313" key="1">
    <source>
        <dbReference type="EMBL" id="MCB2376968.1"/>
    </source>
</evidence>
<proteinExistence type="predicted"/>
<evidence type="ECO:0000313" key="2">
    <source>
        <dbReference type="Proteomes" id="UP001165297"/>
    </source>
</evidence>
<organism evidence="1 2">
    <name type="scientific">Hymenobacter nitidus</name>
    <dbReference type="NCBI Taxonomy" id="2880929"/>
    <lineage>
        <taxon>Bacteria</taxon>
        <taxon>Pseudomonadati</taxon>
        <taxon>Bacteroidota</taxon>
        <taxon>Cytophagia</taxon>
        <taxon>Cytophagales</taxon>
        <taxon>Hymenobacteraceae</taxon>
        <taxon>Hymenobacter</taxon>
    </lineage>
</organism>
<dbReference type="RefSeq" id="WP_226183365.1">
    <property type="nucleotide sequence ID" value="NZ_JAJADQ010000002.1"/>
</dbReference>
<keyword evidence="2" id="KW-1185">Reference proteome</keyword>
<reference evidence="1" key="1">
    <citation type="submission" date="2021-10" db="EMBL/GenBank/DDBJ databases">
        <authorList>
            <person name="Dean J.D."/>
            <person name="Kim M.K."/>
            <person name="Newey C.N."/>
            <person name="Stoker T.S."/>
            <person name="Thompson D.W."/>
            <person name="Grose J.H."/>
        </authorList>
    </citation>
    <scope>NUCLEOTIDE SEQUENCE</scope>
    <source>
        <strain evidence="1">BT635</strain>
    </source>
</reference>
<gene>
    <name evidence="1" type="ORF">LGH70_05210</name>
</gene>
<comment type="caution">
    <text evidence="1">The sequence shown here is derived from an EMBL/GenBank/DDBJ whole genome shotgun (WGS) entry which is preliminary data.</text>
</comment>
<dbReference type="Proteomes" id="UP001165297">
    <property type="component" value="Unassembled WGS sequence"/>
</dbReference>
<dbReference type="EMBL" id="JAJADQ010000002">
    <property type="protein sequence ID" value="MCB2376968.1"/>
    <property type="molecule type" value="Genomic_DNA"/>
</dbReference>
<sequence>MAIPLKIQEVVTGFACYWASFVFGQAAPSFPPDLTPISLDCGCTNTTPRQLMLPNGYVATTPEWYEEGTIRMFRYADRSTITLLCGSNAQLRLPKRQKKGLYSRVEVLPGGCAFLLYTNVPAARVAVFNWTLDKALMW</sequence>
<name>A0ABS8A989_9BACT</name>